<evidence type="ECO:0000313" key="4">
    <source>
        <dbReference type="Proteomes" id="UP000182272"/>
    </source>
</evidence>
<keyword evidence="5" id="KW-1185">Reference proteome</keyword>
<dbReference type="Proteomes" id="UP000182272">
    <property type="component" value="Chromosome I"/>
</dbReference>
<keyword evidence="1" id="KW-1133">Transmembrane helix</keyword>
<keyword evidence="1" id="KW-0472">Membrane</keyword>
<dbReference type="Proteomes" id="UP000199524">
    <property type="component" value="Chromosome I"/>
</dbReference>
<evidence type="ECO:0000313" key="3">
    <source>
        <dbReference type="EMBL" id="SEI18844.1"/>
    </source>
</evidence>
<proteinExistence type="predicted"/>
<accession>A0A1H1YYN4</accession>
<evidence type="ECO:0000313" key="5">
    <source>
        <dbReference type="Proteomes" id="UP000199524"/>
    </source>
</evidence>
<accession>A0A1H6NXW4</accession>
<reference evidence="5" key="2">
    <citation type="submission" date="2016-10" db="EMBL/GenBank/DDBJ databases">
        <authorList>
            <person name="Varghese N."/>
            <person name="Submissions S."/>
        </authorList>
    </citation>
    <scope>NUCLEOTIDE SEQUENCE [LARGE SCALE GENOMIC DNA]</scope>
    <source>
        <strain evidence="5">ATCC 23835</strain>
    </source>
</reference>
<evidence type="ECO:0000313" key="2">
    <source>
        <dbReference type="EMBL" id="SDT26560.1"/>
    </source>
</evidence>
<dbReference type="RefSeq" id="WP_010450839.1">
    <property type="nucleotide sequence ID" value="NZ_CP087202.1"/>
</dbReference>
<feature type="transmembrane region" description="Helical" evidence="1">
    <location>
        <begin position="40"/>
        <end position="61"/>
    </location>
</feature>
<evidence type="ECO:0000256" key="1">
    <source>
        <dbReference type="SAM" id="Phobius"/>
    </source>
</evidence>
<dbReference type="EMBL" id="LT629777">
    <property type="protein sequence ID" value="SDT26560.1"/>
    <property type="molecule type" value="Genomic_DNA"/>
</dbReference>
<dbReference type="GeneID" id="300209588"/>
<name>A0A1H6NXW4_9PSED</name>
<sequence length="63" mass="7247">MLREDREDLELENLSVTNRKCLAETRKLNAEEKKIKREALLYPFVVGAGLLTALVTLFTVLDR</sequence>
<dbReference type="AlphaFoldDB" id="A0A1H6NXW4"/>
<organism evidence="3 4">
    <name type="scientific">Pseudomonas asplenii</name>
    <dbReference type="NCBI Taxonomy" id="53407"/>
    <lineage>
        <taxon>Bacteria</taxon>
        <taxon>Pseudomonadati</taxon>
        <taxon>Pseudomonadota</taxon>
        <taxon>Gammaproteobacteria</taxon>
        <taxon>Pseudomonadales</taxon>
        <taxon>Pseudomonadaceae</taxon>
        <taxon>Pseudomonas</taxon>
    </lineage>
</organism>
<gene>
    <name evidence="3" type="ORF">SAMN05216581_3807</name>
    <name evidence="2" type="ORF">SAMN05216598_4711</name>
</gene>
<dbReference type="EMBL" id="LT629972">
    <property type="protein sequence ID" value="SEI18844.1"/>
    <property type="molecule type" value="Genomic_DNA"/>
</dbReference>
<protein>
    <submittedName>
        <fullName evidence="3">Uncharacterized protein</fullName>
    </submittedName>
</protein>
<keyword evidence="1" id="KW-0812">Transmembrane</keyword>
<reference evidence="3 4" key="1">
    <citation type="submission" date="2016-10" db="EMBL/GenBank/DDBJ databases">
        <authorList>
            <person name="de Groot N.N."/>
        </authorList>
    </citation>
    <scope>NUCLEOTIDE SEQUENCE [LARGE SCALE GENOMIC DNA]</scope>
    <source>
        <strain evidence="2">ATCC 23835</strain>
        <strain evidence="3 4">LMG 2158</strain>
    </source>
</reference>